<dbReference type="Proteomes" id="UP000039865">
    <property type="component" value="Unassembled WGS sequence"/>
</dbReference>
<proteinExistence type="predicted"/>
<dbReference type="OMA" id="WAIPTFA"/>
<protein>
    <submittedName>
        <fullName evidence="7">Mitochondrial sodium hydrogen exchanger 9b2</fullName>
    </submittedName>
</protein>
<keyword evidence="3 5" id="KW-1133">Transmembrane helix</keyword>
<dbReference type="Gene3D" id="1.20.1530.20">
    <property type="match status" value="1"/>
</dbReference>
<dbReference type="Pfam" id="PF00999">
    <property type="entry name" value="Na_H_Exchanger"/>
    <property type="match status" value="1"/>
</dbReference>
<feature type="transmembrane region" description="Helical" evidence="5">
    <location>
        <begin position="166"/>
        <end position="193"/>
    </location>
</feature>
<dbReference type="GO" id="GO:0015297">
    <property type="term" value="F:antiporter activity"/>
    <property type="evidence" value="ECO:0007669"/>
    <property type="project" value="InterPro"/>
</dbReference>
<feature type="transmembrane region" description="Helical" evidence="5">
    <location>
        <begin position="400"/>
        <end position="420"/>
    </location>
</feature>
<dbReference type="InterPro" id="IPR006153">
    <property type="entry name" value="Cation/H_exchanger_TM"/>
</dbReference>
<dbReference type="InterPro" id="IPR038770">
    <property type="entry name" value="Na+/solute_symporter_sf"/>
</dbReference>
<feature type="transmembrane region" description="Helical" evidence="5">
    <location>
        <begin position="296"/>
        <end position="316"/>
    </location>
</feature>
<keyword evidence="2 5" id="KW-0812">Transmembrane</keyword>
<feature type="transmembrane region" description="Helical" evidence="5">
    <location>
        <begin position="205"/>
        <end position="233"/>
    </location>
</feature>
<feature type="domain" description="Cation/H+ exchanger transmembrane" evidence="6">
    <location>
        <begin position="42"/>
        <end position="381"/>
    </location>
</feature>
<evidence type="ECO:0000256" key="1">
    <source>
        <dbReference type="ARBA" id="ARBA00004141"/>
    </source>
</evidence>
<feature type="transmembrane region" description="Helical" evidence="5">
    <location>
        <begin position="245"/>
        <end position="261"/>
    </location>
</feature>
<comment type="subcellular location">
    <subcellularLocation>
        <location evidence="1">Membrane</location>
        <topology evidence="1">Multi-pass membrane protein</topology>
    </subcellularLocation>
</comment>
<gene>
    <name evidence="7" type="primary">Contig4262.g4566</name>
    <name evidence="7" type="ORF">STYLEM_1158</name>
</gene>
<reference evidence="7 8" key="1">
    <citation type="submission" date="2014-06" db="EMBL/GenBank/DDBJ databases">
        <authorList>
            <person name="Swart Estienne"/>
        </authorList>
    </citation>
    <scope>NUCLEOTIDE SEQUENCE [LARGE SCALE GENOMIC DNA]</scope>
    <source>
        <strain evidence="7 8">130c</strain>
    </source>
</reference>
<dbReference type="PANTHER" id="PTHR31102">
    <property type="match status" value="1"/>
</dbReference>
<evidence type="ECO:0000256" key="2">
    <source>
        <dbReference type="ARBA" id="ARBA00022692"/>
    </source>
</evidence>
<evidence type="ECO:0000259" key="6">
    <source>
        <dbReference type="Pfam" id="PF00999"/>
    </source>
</evidence>
<evidence type="ECO:0000313" key="7">
    <source>
        <dbReference type="EMBL" id="CDW72201.1"/>
    </source>
</evidence>
<dbReference type="GO" id="GO:1902600">
    <property type="term" value="P:proton transmembrane transport"/>
    <property type="evidence" value="ECO:0007669"/>
    <property type="project" value="InterPro"/>
</dbReference>
<dbReference type="InterPro" id="IPR051843">
    <property type="entry name" value="CPA1_transporter"/>
</dbReference>
<feature type="transmembrane region" description="Helical" evidence="5">
    <location>
        <begin position="130"/>
        <end position="154"/>
    </location>
</feature>
<keyword evidence="4 5" id="KW-0472">Membrane</keyword>
<dbReference type="InParanoid" id="A0A077ZUS2"/>
<evidence type="ECO:0000313" key="8">
    <source>
        <dbReference type="Proteomes" id="UP000039865"/>
    </source>
</evidence>
<dbReference type="AlphaFoldDB" id="A0A077ZUS2"/>
<feature type="transmembrane region" description="Helical" evidence="5">
    <location>
        <begin position="6"/>
        <end position="28"/>
    </location>
</feature>
<sequence length="458" mass="50908">MLTPLLIIIGISIIAGAINGLIFGFTFPKVLCINQYRFKPFITIIQIPSLIMMILFGCVARNYLGEFMHAYPTHWSQYIRSISLSLLLIRGGLSVTFQGKGLLVLFLSFVPQQLEAMTIAALAYKLLELPLIMCFCLAYILSCISPSVMVPGLMNLLEKGYGKEKGVISTLIAAGTFDNIICILCFGICKTIAYSHHSMTTGKSLSQYIVFLFFENLIGFIAGFCLAMVGIVFNKMEHKPLTVNLKMWYCIFCAIFFVVVGEETGFANSKFIASLTFGYCSYRVWGEEKPHKEIGIAWWFIQPIFFGSVGASFNFSQIQKSDVGLGIIIIVSGVLIRLIVVTILSAFPSGKYTTKERAFIAISWMPKATVQAALSSVIFNDSKALRNIEMMEFGNRIQTVGILSIVVCAPIGAILISTLGPRFLSHTPEGQQTLDREKEPLNEIEMEGDFREHLNNQK</sequence>
<dbReference type="EMBL" id="CCKQ01001102">
    <property type="protein sequence ID" value="CDW72201.1"/>
    <property type="molecule type" value="Genomic_DNA"/>
</dbReference>
<feature type="transmembrane region" description="Helical" evidence="5">
    <location>
        <begin position="359"/>
        <end position="379"/>
    </location>
</feature>
<dbReference type="PANTHER" id="PTHR31102:SF1">
    <property type="entry name" value="CATION_H+ EXCHANGER DOMAIN-CONTAINING PROTEIN"/>
    <property type="match status" value="1"/>
</dbReference>
<evidence type="ECO:0000256" key="4">
    <source>
        <dbReference type="ARBA" id="ARBA00023136"/>
    </source>
</evidence>
<accession>A0A077ZUS2</accession>
<feature type="transmembrane region" description="Helical" evidence="5">
    <location>
        <begin position="323"/>
        <end position="347"/>
    </location>
</feature>
<name>A0A077ZUS2_STYLE</name>
<organism evidence="7 8">
    <name type="scientific">Stylonychia lemnae</name>
    <name type="common">Ciliate</name>
    <dbReference type="NCBI Taxonomy" id="5949"/>
    <lineage>
        <taxon>Eukaryota</taxon>
        <taxon>Sar</taxon>
        <taxon>Alveolata</taxon>
        <taxon>Ciliophora</taxon>
        <taxon>Intramacronucleata</taxon>
        <taxon>Spirotrichea</taxon>
        <taxon>Stichotrichia</taxon>
        <taxon>Sporadotrichida</taxon>
        <taxon>Oxytrichidae</taxon>
        <taxon>Stylonychinae</taxon>
        <taxon>Stylonychia</taxon>
    </lineage>
</organism>
<evidence type="ECO:0000256" key="5">
    <source>
        <dbReference type="SAM" id="Phobius"/>
    </source>
</evidence>
<dbReference type="GO" id="GO:0016020">
    <property type="term" value="C:membrane"/>
    <property type="evidence" value="ECO:0007669"/>
    <property type="project" value="UniProtKB-SubCell"/>
</dbReference>
<feature type="transmembrane region" description="Helical" evidence="5">
    <location>
        <begin position="40"/>
        <end position="63"/>
    </location>
</feature>
<evidence type="ECO:0000256" key="3">
    <source>
        <dbReference type="ARBA" id="ARBA00022989"/>
    </source>
</evidence>
<keyword evidence="8" id="KW-1185">Reference proteome</keyword>
<dbReference type="OrthoDB" id="313369at2759"/>